<evidence type="ECO:0000313" key="3">
    <source>
        <dbReference type="Proteomes" id="UP000594263"/>
    </source>
</evidence>
<protein>
    <submittedName>
        <fullName evidence="2">Uncharacterized protein</fullName>
    </submittedName>
</protein>
<sequence>MAALTEHSSTKPLLYEQSHTEDDDDDALSLCDLPIYSTSSGSSSSLSNGHGRGEYQEEADSFFEFGTSSKSSFEDAHDCDYGGDAIIFCGKLIAFKDVADPVPDHSRTCGKSLLEPDRVNNANLKPKKRALFSWKRFKITSFTFRRSKKNKAEASHSHSSQEPSPSSSKKTDKARRLEKLSSAKKVSTLLTSPSKSRWYLFMLGQTRFPQAMTMELSDLKNRQRRRCSPSPSMNPRVSERGADVGRSSGRRGLWSLLKESATTVSGAHANGVVRAVGSISLI</sequence>
<feature type="compositionally biased region" description="Polar residues" evidence="1">
    <location>
        <begin position="1"/>
        <end position="11"/>
    </location>
</feature>
<dbReference type="PANTHER" id="PTHR34130:SF5">
    <property type="entry name" value="OS08G0243800 PROTEIN"/>
    <property type="match status" value="1"/>
</dbReference>
<proteinExistence type="predicted"/>
<feature type="region of interest" description="Disordered" evidence="1">
    <location>
        <begin position="148"/>
        <end position="178"/>
    </location>
</feature>
<dbReference type="EnsemblPlants" id="Kaladp0101s0036.1.v1.1">
    <property type="protein sequence ID" value="Kaladp0101s0036.1.v1.1.CDS.1"/>
    <property type="gene ID" value="Kaladp0101s0036.v1.1"/>
</dbReference>
<dbReference type="Gramene" id="Kaladp0101s0036.1.v1.1">
    <property type="protein sequence ID" value="Kaladp0101s0036.1.v1.1.CDS.1"/>
    <property type="gene ID" value="Kaladp0101s0036.v1.1"/>
</dbReference>
<evidence type="ECO:0000313" key="2">
    <source>
        <dbReference type="EnsemblPlants" id="Kaladp0101s0036.1.v1.1.CDS.1"/>
    </source>
</evidence>
<feature type="compositionally biased region" description="Basic and acidic residues" evidence="1">
    <location>
        <begin position="169"/>
        <end position="178"/>
    </location>
</feature>
<feature type="region of interest" description="Disordered" evidence="1">
    <location>
        <begin position="219"/>
        <end position="248"/>
    </location>
</feature>
<dbReference type="OMA" id="GMWKILK"/>
<keyword evidence="3" id="KW-1185">Reference proteome</keyword>
<reference evidence="2" key="1">
    <citation type="submission" date="2021-01" db="UniProtKB">
        <authorList>
            <consortium name="EnsemblPlants"/>
        </authorList>
    </citation>
    <scope>IDENTIFICATION</scope>
</reference>
<dbReference type="Proteomes" id="UP000594263">
    <property type="component" value="Unplaced"/>
</dbReference>
<feature type="region of interest" description="Disordered" evidence="1">
    <location>
        <begin position="1"/>
        <end position="27"/>
    </location>
</feature>
<accession>A0A7N1A793</accession>
<dbReference type="AlphaFoldDB" id="A0A7N1A793"/>
<feature type="compositionally biased region" description="Low complexity" evidence="1">
    <location>
        <begin position="157"/>
        <end position="168"/>
    </location>
</feature>
<evidence type="ECO:0000256" key="1">
    <source>
        <dbReference type="SAM" id="MobiDB-lite"/>
    </source>
</evidence>
<dbReference type="PANTHER" id="PTHR34130">
    <property type="entry name" value="OS08G0243800 PROTEIN"/>
    <property type="match status" value="1"/>
</dbReference>
<name>A0A7N1A793_KALFE</name>
<organism evidence="2 3">
    <name type="scientific">Kalanchoe fedtschenkoi</name>
    <name type="common">Lavender scallops</name>
    <name type="synonym">South American air plant</name>
    <dbReference type="NCBI Taxonomy" id="63787"/>
    <lineage>
        <taxon>Eukaryota</taxon>
        <taxon>Viridiplantae</taxon>
        <taxon>Streptophyta</taxon>
        <taxon>Embryophyta</taxon>
        <taxon>Tracheophyta</taxon>
        <taxon>Spermatophyta</taxon>
        <taxon>Magnoliopsida</taxon>
        <taxon>eudicotyledons</taxon>
        <taxon>Gunneridae</taxon>
        <taxon>Pentapetalae</taxon>
        <taxon>Saxifragales</taxon>
        <taxon>Crassulaceae</taxon>
        <taxon>Kalanchoe</taxon>
    </lineage>
</organism>